<sequence length="57" mass="6116">EAPTMEDTQATDSLTSPEREELGAETDIKPIPPDATDLGGQKMAKFVGHNHSSKGYD</sequence>
<dbReference type="EMBL" id="BLSA01000556">
    <property type="protein sequence ID" value="GFP33556.1"/>
    <property type="molecule type" value="Genomic_DNA"/>
</dbReference>
<name>A0A6V8PR92_9ACTN</name>
<proteinExistence type="predicted"/>
<comment type="caution">
    <text evidence="2">The sequence shown here is derived from an EMBL/GenBank/DDBJ whole genome shotgun (WGS) entry which is preliminary data.</text>
</comment>
<evidence type="ECO:0000313" key="2">
    <source>
        <dbReference type="EMBL" id="GFP33556.1"/>
    </source>
</evidence>
<feature type="non-terminal residue" evidence="2">
    <location>
        <position position="1"/>
    </location>
</feature>
<dbReference type="Proteomes" id="UP000568877">
    <property type="component" value="Unassembled WGS sequence"/>
</dbReference>
<evidence type="ECO:0000313" key="3">
    <source>
        <dbReference type="Proteomes" id="UP000568877"/>
    </source>
</evidence>
<feature type="compositionally biased region" description="Basic and acidic residues" evidence="1">
    <location>
        <begin position="17"/>
        <end position="28"/>
    </location>
</feature>
<gene>
    <name evidence="2" type="ORF">HKBW3S42_01893</name>
</gene>
<feature type="region of interest" description="Disordered" evidence="1">
    <location>
        <begin position="1"/>
        <end position="57"/>
    </location>
</feature>
<accession>A0A6V8PR92</accession>
<evidence type="ECO:0000256" key="1">
    <source>
        <dbReference type="SAM" id="MobiDB-lite"/>
    </source>
</evidence>
<protein>
    <submittedName>
        <fullName evidence="2">Uncharacterized protein</fullName>
    </submittedName>
</protein>
<organism evidence="2 3">
    <name type="scientific">Candidatus Hakubella thermalkaliphila</name>
    <dbReference type="NCBI Taxonomy" id="2754717"/>
    <lineage>
        <taxon>Bacteria</taxon>
        <taxon>Bacillati</taxon>
        <taxon>Actinomycetota</taxon>
        <taxon>Actinomycetota incertae sedis</taxon>
        <taxon>Candidatus Hakubellales</taxon>
        <taxon>Candidatus Hakubellaceae</taxon>
        <taxon>Candidatus Hakubella</taxon>
    </lineage>
</organism>
<feature type="compositionally biased region" description="Polar residues" evidence="1">
    <location>
        <begin position="1"/>
        <end position="16"/>
    </location>
</feature>
<reference evidence="2 3" key="1">
    <citation type="journal article" date="2020" name="Front. Microbiol.">
        <title>Single-cell genomics of novel Actinobacteria with the Wood-Ljungdahl pathway discovered in a serpentinizing system.</title>
        <authorList>
            <person name="Merino N."/>
            <person name="Kawai M."/>
            <person name="Boyd E.S."/>
            <person name="Colman D.R."/>
            <person name="McGlynn S.E."/>
            <person name="Nealson K.H."/>
            <person name="Kurokawa K."/>
            <person name="Hongoh Y."/>
        </authorList>
    </citation>
    <scope>NUCLEOTIDE SEQUENCE [LARGE SCALE GENOMIC DNA]</scope>
    <source>
        <strain evidence="2 3">S42</strain>
    </source>
</reference>
<dbReference type="AlphaFoldDB" id="A0A6V8PR92"/>